<keyword evidence="4" id="KW-0067">ATP-binding</keyword>
<dbReference type="EMBL" id="JMQI01000002">
    <property type="protein sequence ID" value="KDN23972.1"/>
    <property type="molecule type" value="Genomic_DNA"/>
</dbReference>
<dbReference type="Proteomes" id="UP000027345">
    <property type="component" value="Unassembled WGS sequence"/>
</dbReference>
<dbReference type="PANTHER" id="PTHR43335:SF4">
    <property type="entry name" value="ABC TRANSPORTER, ATP-BINDING PROTEIN"/>
    <property type="match status" value="1"/>
</dbReference>
<dbReference type="STRING" id="287986.DV20_00880"/>
<dbReference type="Gene3D" id="3.40.50.300">
    <property type="entry name" value="P-loop containing nucleotide triphosphate hydrolases"/>
    <property type="match status" value="1"/>
</dbReference>
<dbReference type="Pfam" id="PF00005">
    <property type="entry name" value="ABC_tran"/>
    <property type="match status" value="1"/>
</dbReference>
<dbReference type="GO" id="GO:0005524">
    <property type="term" value="F:ATP binding"/>
    <property type="evidence" value="ECO:0007669"/>
    <property type="project" value="UniProtKB-KW"/>
</dbReference>
<name>A0A066UDK9_9PSEU</name>
<dbReference type="RefSeq" id="WP_043775388.1">
    <property type="nucleotide sequence ID" value="NZ_JMQI01000002.1"/>
</dbReference>
<keyword evidence="7" id="KW-1185">Reference proteome</keyword>
<organism evidence="6 7">
    <name type="scientific">Amycolatopsis rifamycinica</name>
    <dbReference type="NCBI Taxonomy" id="287986"/>
    <lineage>
        <taxon>Bacteria</taxon>
        <taxon>Bacillati</taxon>
        <taxon>Actinomycetota</taxon>
        <taxon>Actinomycetes</taxon>
        <taxon>Pseudonocardiales</taxon>
        <taxon>Pseudonocardiaceae</taxon>
        <taxon>Amycolatopsis</taxon>
    </lineage>
</organism>
<proteinExistence type="inferred from homology"/>
<feature type="domain" description="ABC transporter" evidence="5">
    <location>
        <begin position="2"/>
        <end position="233"/>
    </location>
</feature>
<gene>
    <name evidence="6" type="ORF">DV20_00880</name>
</gene>
<dbReference type="InterPro" id="IPR027417">
    <property type="entry name" value="P-loop_NTPase"/>
</dbReference>
<accession>A0A066UDK9</accession>
<evidence type="ECO:0000313" key="6">
    <source>
        <dbReference type="EMBL" id="KDN23972.1"/>
    </source>
</evidence>
<dbReference type="OrthoDB" id="9804819at2"/>
<dbReference type="SMART" id="SM00382">
    <property type="entry name" value="AAA"/>
    <property type="match status" value="1"/>
</dbReference>
<keyword evidence="3" id="KW-0547">Nucleotide-binding</keyword>
<evidence type="ECO:0000256" key="3">
    <source>
        <dbReference type="ARBA" id="ARBA00022741"/>
    </source>
</evidence>
<comment type="caution">
    <text evidence="6">The sequence shown here is derived from an EMBL/GenBank/DDBJ whole genome shotgun (WGS) entry which is preliminary data.</text>
</comment>
<dbReference type="PROSITE" id="PS00211">
    <property type="entry name" value="ABC_TRANSPORTER_1"/>
    <property type="match status" value="1"/>
</dbReference>
<dbReference type="eggNOG" id="COG1131">
    <property type="taxonomic scope" value="Bacteria"/>
</dbReference>
<dbReference type="InterPro" id="IPR003439">
    <property type="entry name" value="ABC_transporter-like_ATP-bd"/>
</dbReference>
<evidence type="ECO:0000256" key="1">
    <source>
        <dbReference type="ARBA" id="ARBA00005417"/>
    </source>
</evidence>
<reference evidence="6 7" key="1">
    <citation type="submission" date="2014-05" db="EMBL/GenBank/DDBJ databases">
        <title>Draft genome sequence of Amycolatopsis rifamycinica DSM 46095.</title>
        <authorList>
            <person name="Lal R."/>
            <person name="Saxena A."/>
            <person name="Kumari R."/>
            <person name="Mukherjee U."/>
            <person name="Singh P."/>
            <person name="Sangwan N."/>
            <person name="Mahato N.K."/>
        </authorList>
    </citation>
    <scope>NUCLEOTIDE SEQUENCE [LARGE SCALE GENOMIC DNA]</scope>
    <source>
        <strain evidence="6 7">DSM 46095</strain>
    </source>
</reference>
<dbReference type="PROSITE" id="PS50893">
    <property type="entry name" value="ABC_TRANSPORTER_2"/>
    <property type="match status" value="1"/>
</dbReference>
<dbReference type="GO" id="GO:0016887">
    <property type="term" value="F:ATP hydrolysis activity"/>
    <property type="evidence" value="ECO:0007669"/>
    <property type="project" value="InterPro"/>
</dbReference>
<dbReference type="PANTHER" id="PTHR43335">
    <property type="entry name" value="ABC TRANSPORTER, ATP-BINDING PROTEIN"/>
    <property type="match status" value="1"/>
</dbReference>
<evidence type="ECO:0000256" key="4">
    <source>
        <dbReference type="ARBA" id="ARBA00022840"/>
    </source>
</evidence>
<keyword evidence="2" id="KW-0813">Transport</keyword>
<dbReference type="InterPro" id="IPR003593">
    <property type="entry name" value="AAA+_ATPase"/>
</dbReference>
<comment type="similarity">
    <text evidence="1">Belongs to the ABC transporter superfamily.</text>
</comment>
<evidence type="ECO:0000259" key="5">
    <source>
        <dbReference type="PROSITE" id="PS50893"/>
    </source>
</evidence>
<dbReference type="AlphaFoldDB" id="A0A066UDK9"/>
<dbReference type="InterPro" id="IPR017871">
    <property type="entry name" value="ABC_transporter-like_CS"/>
</dbReference>
<dbReference type="SUPFAM" id="SSF52540">
    <property type="entry name" value="P-loop containing nucleoside triphosphate hydrolases"/>
    <property type="match status" value="1"/>
</dbReference>
<sequence>MIVTHALTKRYGRTVAVDAVGLEVREGDRYGFLGPNGSGKTTLVRMLLGLVYATAGEIEVLGKPVPKRVAEVLPEVGALVEGPAAYPHLSGRRNLALLDAAGRGGGRRTRRRRIDEALDQVGLGGVDQRPVKAYSLGMRQRLGLAGALLRRPRLLILDEPTNGLDPQGIKEIRELLVELNAGGTTVFLSSHLLAEVEQLCTRVGVVDRGRLVLEEDLATLRAATGRVLVGTPDAAAAAAVLDGQLEARDGDRLVIRHDDPAALNVLLVEAGVRVTSIHAEQRTLEQVVLDVTGPGSDRFGAAG</sequence>
<evidence type="ECO:0000256" key="2">
    <source>
        <dbReference type="ARBA" id="ARBA00022448"/>
    </source>
</evidence>
<protein>
    <submittedName>
        <fullName evidence="6">Multidrug ABC transporter ATPase</fullName>
    </submittedName>
</protein>
<evidence type="ECO:0000313" key="7">
    <source>
        <dbReference type="Proteomes" id="UP000027345"/>
    </source>
</evidence>